<dbReference type="OrthoDB" id="11472at2157"/>
<dbReference type="STRING" id="1227455.C449_15898"/>
<proteinExistence type="predicted"/>
<dbReference type="PATRIC" id="fig|1227455.4.peg.3230"/>
<comment type="caution">
    <text evidence="1">The sequence shown here is derived from an EMBL/GenBank/DDBJ whole genome shotgun (WGS) entry which is preliminary data.</text>
</comment>
<evidence type="ECO:0000313" key="2">
    <source>
        <dbReference type="Proteomes" id="UP000011669"/>
    </source>
</evidence>
<dbReference type="EMBL" id="AOMD01000033">
    <property type="protein sequence ID" value="EMA42640.1"/>
    <property type="molecule type" value="Genomic_DNA"/>
</dbReference>
<name>M0ME07_9EURY</name>
<evidence type="ECO:0000313" key="1">
    <source>
        <dbReference type="EMBL" id="EMA42640.1"/>
    </source>
</evidence>
<sequence length="144" mass="16379">MDVPLEDVVRQVRRAYNDLEYPPSARTAADYGPYDRHRLDYRNGAGVPWAAIHAAAGVPTVREVVVDELRERYRDRYEWDGDAIRVKSYAIAEATGIDSRRIGQFFAEVVDGEVEQPNEFVIERGETERHGMWIVRGREGGEGA</sequence>
<organism evidence="1 2">
    <name type="scientific">Halococcus saccharolyticus DSM 5350</name>
    <dbReference type="NCBI Taxonomy" id="1227455"/>
    <lineage>
        <taxon>Archaea</taxon>
        <taxon>Methanobacteriati</taxon>
        <taxon>Methanobacteriota</taxon>
        <taxon>Stenosarchaea group</taxon>
        <taxon>Halobacteria</taxon>
        <taxon>Halobacteriales</taxon>
        <taxon>Halococcaceae</taxon>
        <taxon>Halococcus</taxon>
    </lineage>
</organism>
<dbReference type="Proteomes" id="UP000011669">
    <property type="component" value="Unassembled WGS sequence"/>
</dbReference>
<protein>
    <submittedName>
        <fullName evidence="1">Uncharacterized protein</fullName>
    </submittedName>
</protein>
<keyword evidence="2" id="KW-1185">Reference proteome</keyword>
<dbReference type="AlphaFoldDB" id="M0ME07"/>
<dbReference type="InParanoid" id="M0ME07"/>
<gene>
    <name evidence="1" type="ORF">C449_15898</name>
</gene>
<reference evidence="1 2" key="1">
    <citation type="journal article" date="2014" name="PLoS Genet.">
        <title>Phylogenetically driven sequencing of extremely halophilic archaea reveals strategies for static and dynamic osmo-response.</title>
        <authorList>
            <person name="Becker E.A."/>
            <person name="Seitzer P.M."/>
            <person name="Tritt A."/>
            <person name="Larsen D."/>
            <person name="Krusor M."/>
            <person name="Yao A.I."/>
            <person name="Wu D."/>
            <person name="Madern D."/>
            <person name="Eisen J.A."/>
            <person name="Darling A.E."/>
            <person name="Facciotti M.T."/>
        </authorList>
    </citation>
    <scope>NUCLEOTIDE SEQUENCE [LARGE SCALE GENOMIC DNA]</scope>
    <source>
        <strain evidence="1 2">DSM 5350</strain>
    </source>
</reference>
<accession>M0ME07</accession>